<gene>
    <name evidence="1" type="ORF">NPIL_612981</name>
</gene>
<name>A0A8X6TQS7_NEPPI</name>
<proteinExistence type="predicted"/>
<reference evidence="1" key="1">
    <citation type="submission" date="2020-08" db="EMBL/GenBank/DDBJ databases">
        <title>Multicomponent nature underlies the extraordinary mechanical properties of spider dragline silk.</title>
        <authorList>
            <person name="Kono N."/>
            <person name="Nakamura H."/>
            <person name="Mori M."/>
            <person name="Yoshida Y."/>
            <person name="Ohtoshi R."/>
            <person name="Malay A.D."/>
            <person name="Moran D.A.P."/>
            <person name="Tomita M."/>
            <person name="Numata K."/>
            <person name="Arakawa K."/>
        </authorList>
    </citation>
    <scope>NUCLEOTIDE SEQUENCE</scope>
</reference>
<sequence length="42" mass="5040">MCSLLAETTRKRYNLRTVRTRFPRVSLGYWLLHDRAAHCALY</sequence>
<comment type="caution">
    <text evidence="1">The sequence shown here is derived from an EMBL/GenBank/DDBJ whole genome shotgun (WGS) entry which is preliminary data.</text>
</comment>
<dbReference type="Proteomes" id="UP000887013">
    <property type="component" value="Unassembled WGS sequence"/>
</dbReference>
<evidence type="ECO:0000313" key="2">
    <source>
        <dbReference type="Proteomes" id="UP000887013"/>
    </source>
</evidence>
<feature type="non-terminal residue" evidence="1">
    <location>
        <position position="42"/>
    </location>
</feature>
<organism evidence="1 2">
    <name type="scientific">Nephila pilipes</name>
    <name type="common">Giant wood spider</name>
    <name type="synonym">Nephila maculata</name>
    <dbReference type="NCBI Taxonomy" id="299642"/>
    <lineage>
        <taxon>Eukaryota</taxon>
        <taxon>Metazoa</taxon>
        <taxon>Ecdysozoa</taxon>
        <taxon>Arthropoda</taxon>
        <taxon>Chelicerata</taxon>
        <taxon>Arachnida</taxon>
        <taxon>Araneae</taxon>
        <taxon>Araneomorphae</taxon>
        <taxon>Entelegynae</taxon>
        <taxon>Araneoidea</taxon>
        <taxon>Nephilidae</taxon>
        <taxon>Nephila</taxon>
    </lineage>
</organism>
<dbReference type="AlphaFoldDB" id="A0A8X6TQS7"/>
<protein>
    <submittedName>
        <fullName evidence="1">Uncharacterized protein</fullName>
    </submittedName>
</protein>
<dbReference type="EMBL" id="BMAW01109965">
    <property type="protein sequence ID" value="GFT40940.1"/>
    <property type="molecule type" value="Genomic_DNA"/>
</dbReference>
<accession>A0A8X6TQS7</accession>
<evidence type="ECO:0000313" key="1">
    <source>
        <dbReference type="EMBL" id="GFT40940.1"/>
    </source>
</evidence>
<keyword evidence="2" id="KW-1185">Reference proteome</keyword>